<dbReference type="Pfam" id="PF00743">
    <property type="entry name" value="FMO-like"/>
    <property type="match status" value="2"/>
</dbReference>
<dbReference type="InterPro" id="IPR020946">
    <property type="entry name" value="Flavin_mOase-like"/>
</dbReference>
<evidence type="ECO:0000256" key="2">
    <source>
        <dbReference type="ARBA" id="ARBA00022630"/>
    </source>
</evidence>
<evidence type="ECO:0000313" key="7">
    <source>
        <dbReference type="Proteomes" id="UP000002489"/>
    </source>
</evidence>
<reference evidence="7" key="1">
    <citation type="journal article" date="2012" name="Mol. Plant Microbe Interact.">
        <title>A highly conserved effector in Fusarium oxysporum is required for full virulence on Arabidopsis.</title>
        <authorList>
            <person name="Thatcher L.F."/>
            <person name="Gardiner D.M."/>
            <person name="Kazan K."/>
            <person name="Manners J."/>
        </authorList>
    </citation>
    <scope>NUCLEOTIDE SEQUENCE [LARGE SCALE GENOMIC DNA]</scope>
    <source>
        <strain evidence="7">Fo5176</strain>
    </source>
</reference>
<name>A0A0D2Y802_FUSOF</name>
<dbReference type="InterPro" id="IPR000960">
    <property type="entry name" value="Flavin_mOase"/>
</dbReference>
<dbReference type="AlphaFoldDB" id="A0A0D2Y802"/>
<evidence type="ECO:0000313" key="6">
    <source>
        <dbReference type="EnsemblFungi" id="FOXG_12418P0"/>
    </source>
</evidence>
<dbReference type="PRINTS" id="PR00370">
    <property type="entry name" value="FMOXYGENASE"/>
</dbReference>
<keyword evidence="5" id="KW-0560">Oxidoreductase</keyword>
<dbReference type="GO" id="GO:0004499">
    <property type="term" value="F:N,N-dimethylaniline monooxygenase activity"/>
    <property type="evidence" value="ECO:0007669"/>
    <property type="project" value="InterPro"/>
</dbReference>
<accession>A0A0D2Y802</accession>
<keyword evidence="2" id="KW-0285">Flavoprotein</keyword>
<evidence type="ECO:0000256" key="5">
    <source>
        <dbReference type="ARBA" id="ARBA00023002"/>
    </source>
</evidence>
<keyword evidence="4" id="KW-0521">NADP</keyword>
<proteinExistence type="inferred from homology"/>
<dbReference type="Gene3D" id="3.50.50.60">
    <property type="entry name" value="FAD/NAD(P)-binding domain"/>
    <property type="match status" value="3"/>
</dbReference>
<dbReference type="GO" id="GO:0050661">
    <property type="term" value="F:NADP binding"/>
    <property type="evidence" value="ECO:0007669"/>
    <property type="project" value="InterPro"/>
</dbReference>
<dbReference type="InterPro" id="IPR036188">
    <property type="entry name" value="FAD/NAD-bd_sf"/>
</dbReference>
<dbReference type="GO" id="GO:0050660">
    <property type="term" value="F:flavin adenine dinucleotide binding"/>
    <property type="evidence" value="ECO:0007669"/>
    <property type="project" value="InterPro"/>
</dbReference>
<dbReference type="SUPFAM" id="SSF51905">
    <property type="entry name" value="FAD/NAD(P)-binding domain"/>
    <property type="match status" value="2"/>
</dbReference>
<evidence type="ECO:0000256" key="4">
    <source>
        <dbReference type="ARBA" id="ARBA00022857"/>
    </source>
</evidence>
<keyword evidence="3" id="KW-0274">FAD</keyword>
<evidence type="ECO:0000256" key="3">
    <source>
        <dbReference type="ARBA" id="ARBA00022827"/>
    </source>
</evidence>
<comment type="similarity">
    <text evidence="1">Belongs to the FMO family.</text>
</comment>
<organism evidence="6 7">
    <name type="scientific">Fusarium oxysporum (strain Fo5176)</name>
    <name type="common">Fusarium vascular wilt</name>
    <dbReference type="NCBI Taxonomy" id="660025"/>
    <lineage>
        <taxon>Eukaryota</taxon>
        <taxon>Fungi</taxon>
        <taxon>Dikarya</taxon>
        <taxon>Ascomycota</taxon>
        <taxon>Pezizomycotina</taxon>
        <taxon>Sordariomycetes</taxon>
        <taxon>Hypocreomycetidae</taxon>
        <taxon>Hypocreales</taxon>
        <taxon>Nectriaceae</taxon>
        <taxon>Fusarium</taxon>
        <taxon>Fusarium oxysporum species complex</taxon>
    </lineage>
</organism>
<sequence length="389" mass="44183">MKVAVIGGGPSGLVTLKYLVRAHLNLDCEPIEARLFELEDSVGGAFAHRTYEDAELVSSKQLTTFSDFRCRVDRDFLSASDYVQYLRDYCSYFRLWPSIELGAKVRSVRAHSSQGYVIEYDKKSSELFRWRCDAVARNPGPILLPILGRKPNPNEPGIPIDVSRANLFDTTYVHQALRNSMILWEYYNYYIKALLWVCSGTTSGMDQWVGEISQARHHPSKSPSLWLYALRSAFVQTPIPDTHGRQVDLAPLPKRINESGVVEFVDNGRPEYDRLKFRTIQPDVIVLCTGYQQTFPFLDNTHKTSTHHLSSYVRGIWRRDEPAMGFIGFVRPSLGAIPPLAEMQAQLLIGPWAWEGAMEVLVSEELWHTITRRPVLFGETLNSSVLVQG</sequence>
<dbReference type="InterPro" id="IPR050346">
    <property type="entry name" value="FMO-like"/>
</dbReference>
<dbReference type="Proteomes" id="UP000002489">
    <property type="component" value="Unassembled WGS sequence"/>
</dbReference>
<protein>
    <submittedName>
        <fullName evidence="6">Uncharacterized protein</fullName>
    </submittedName>
</protein>
<evidence type="ECO:0000256" key="1">
    <source>
        <dbReference type="ARBA" id="ARBA00009183"/>
    </source>
</evidence>
<dbReference type="PANTHER" id="PTHR23023">
    <property type="entry name" value="DIMETHYLANILINE MONOOXYGENASE"/>
    <property type="match status" value="1"/>
</dbReference>
<dbReference type="EnsemblFungi" id="FOXG_12418T0">
    <property type="protein sequence ID" value="FOXG_12418P0"/>
    <property type="gene ID" value="FOXG_12418"/>
</dbReference>
<reference evidence="6" key="2">
    <citation type="submission" date="2025-08" db="UniProtKB">
        <authorList>
            <consortium name="EnsemblFungi"/>
        </authorList>
    </citation>
    <scope>IDENTIFICATION</scope>
    <source>
        <strain evidence="6">4287 / CBS 123668 / FGSC 9935 / NRRL 34936</strain>
    </source>
</reference>